<name>A0A0F6YPK0_9BACT</name>
<reference evidence="2 3" key="1">
    <citation type="submission" date="2015-03" db="EMBL/GenBank/DDBJ databases">
        <title>Genome assembly of Sandaracinus amylolyticus DSM 53668.</title>
        <authorList>
            <person name="Sharma G."/>
            <person name="Subramanian S."/>
        </authorList>
    </citation>
    <scope>NUCLEOTIDE SEQUENCE [LARGE SCALE GENOMIC DNA]</scope>
    <source>
        <strain evidence="2 3">DSM 53668</strain>
    </source>
</reference>
<dbReference type="STRING" id="927083.DB32_008715"/>
<protein>
    <submittedName>
        <fullName evidence="2">Uncharacterized protein</fullName>
    </submittedName>
</protein>
<feature type="transmembrane region" description="Helical" evidence="1">
    <location>
        <begin position="283"/>
        <end position="300"/>
    </location>
</feature>
<dbReference type="EMBL" id="CP011125">
    <property type="protein sequence ID" value="AKF11566.1"/>
    <property type="molecule type" value="Genomic_DNA"/>
</dbReference>
<gene>
    <name evidence="2" type="ORF">DB32_008715</name>
</gene>
<keyword evidence="1" id="KW-0812">Transmembrane</keyword>
<dbReference type="KEGG" id="samy:DB32_008715"/>
<evidence type="ECO:0000313" key="2">
    <source>
        <dbReference type="EMBL" id="AKF11566.1"/>
    </source>
</evidence>
<accession>A0A0F6YPK0</accession>
<organism evidence="2 3">
    <name type="scientific">Sandaracinus amylolyticus</name>
    <dbReference type="NCBI Taxonomy" id="927083"/>
    <lineage>
        <taxon>Bacteria</taxon>
        <taxon>Pseudomonadati</taxon>
        <taxon>Myxococcota</taxon>
        <taxon>Polyangia</taxon>
        <taxon>Polyangiales</taxon>
        <taxon>Sandaracinaceae</taxon>
        <taxon>Sandaracinus</taxon>
    </lineage>
</organism>
<sequence length="476" mass="54422">MHDRTHVELAVDYRLRPGRKEESFVWESFYFAPESLRLHSRTYDKSDLYSDLQSYVRFEVPDVAYGRLTGEPLERVRQAIVSGDDATATREMRLFSCMVRAAGVEARDAIADGLDGDEHDRTRALACAARMVADSARIGPRLREVLALAQNAPDPMRTAASWVDEDVSRLVETLLGNLVQRLREKEAPESLINAAEQAAVAEARYRLDRGLGGVGSVGMKSRRVEQLEFRRHVLKRFTSSVLWLSPEIRPASTWILHFLYAIAASVAMGFAVVAALWNGQDAGTRGIVPWAIVVILAYAAKDRIKALLQTQFHDVISRHFPDRRWVIRDRERGVELGEMEEQSGFISWSELPHDVLAVRRLTRLHPLEEQARPETVLFHRKEIEVRADRIADPRFTTLTEIFRLDLRRWLAHTDDPKREIVFADPERGQIGSALAPRVYNLGVVYRLRREDEVDAPWHRVRIVVTRKGIRRIDTVV</sequence>
<keyword evidence="3" id="KW-1185">Reference proteome</keyword>
<dbReference type="Proteomes" id="UP000034883">
    <property type="component" value="Chromosome"/>
</dbReference>
<proteinExistence type="predicted"/>
<evidence type="ECO:0000313" key="3">
    <source>
        <dbReference type="Proteomes" id="UP000034883"/>
    </source>
</evidence>
<feature type="transmembrane region" description="Helical" evidence="1">
    <location>
        <begin position="254"/>
        <end position="277"/>
    </location>
</feature>
<dbReference type="AlphaFoldDB" id="A0A0F6YPK0"/>
<evidence type="ECO:0000256" key="1">
    <source>
        <dbReference type="SAM" id="Phobius"/>
    </source>
</evidence>
<keyword evidence="1" id="KW-0472">Membrane</keyword>
<keyword evidence="1" id="KW-1133">Transmembrane helix</keyword>